<protein>
    <submittedName>
        <fullName evidence="3">Uncharacterized protein</fullName>
    </submittedName>
</protein>
<keyword evidence="4" id="KW-1185">Reference proteome</keyword>
<name>A0ABW2L4U5_9BACT</name>
<dbReference type="Proteomes" id="UP001596472">
    <property type="component" value="Unassembled WGS sequence"/>
</dbReference>
<accession>A0ABW2L4U5</accession>
<sequence length="173" mass="18813">MKIFTLISLWLGAASILSAGAPTQPTLTRYSKLWINSVFTTKPDPVTIEAQNPLEDYALGGISKLEDGYYAILLNKKKPEDKVVIYPGQKNEFEVLDVKWPSGSWRDAVVTVRSGSTTGTVEFDDKLLTVKPTQVATPKGPSKSAPKPTVNGAKPTSSSSNRTPRPRVVVPKK</sequence>
<feature type="signal peptide" evidence="2">
    <location>
        <begin position="1"/>
        <end position="19"/>
    </location>
</feature>
<feature type="chain" id="PRO_5045536027" evidence="2">
    <location>
        <begin position="20"/>
        <end position="173"/>
    </location>
</feature>
<evidence type="ECO:0000313" key="4">
    <source>
        <dbReference type="Proteomes" id="UP001596472"/>
    </source>
</evidence>
<evidence type="ECO:0000256" key="2">
    <source>
        <dbReference type="SAM" id="SignalP"/>
    </source>
</evidence>
<comment type="caution">
    <text evidence="3">The sequence shown here is derived from an EMBL/GenBank/DDBJ whole genome shotgun (WGS) entry which is preliminary data.</text>
</comment>
<dbReference type="EMBL" id="JBHTBS010000001">
    <property type="protein sequence ID" value="MFC7336313.1"/>
    <property type="molecule type" value="Genomic_DNA"/>
</dbReference>
<keyword evidence="2" id="KW-0732">Signal</keyword>
<reference evidence="4" key="1">
    <citation type="journal article" date="2019" name="Int. J. Syst. Evol. Microbiol.">
        <title>The Global Catalogue of Microorganisms (GCM) 10K type strain sequencing project: providing services to taxonomists for standard genome sequencing and annotation.</title>
        <authorList>
            <consortium name="The Broad Institute Genomics Platform"/>
            <consortium name="The Broad Institute Genome Sequencing Center for Infectious Disease"/>
            <person name="Wu L."/>
            <person name="Ma J."/>
        </authorList>
    </citation>
    <scope>NUCLEOTIDE SEQUENCE [LARGE SCALE GENOMIC DNA]</scope>
    <source>
        <strain evidence="4">CGMCC 4.1467</strain>
    </source>
</reference>
<feature type="region of interest" description="Disordered" evidence="1">
    <location>
        <begin position="132"/>
        <end position="173"/>
    </location>
</feature>
<evidence type="ECO:0000313" key="3">
    <source>
        <dbReference type="EMBL" id="MFC7336313.1"/>
    </source>
</evidence>
<dbReference type="RefSeq" id="WP_379709300.1">
    <property type="nucleotide sequence ID" value="NZ_JBHTBS010000001.1"/>
</dbReference>
<organism evidence="3 4">
    <name type="scientific">Haloferula chungangensis</name>
    <dbReference type="NCBI Taxonomy" id="1048331"/>
    <lineage>
        <taxon>Bacteria</taxon>
        <taxon>Pseudomonadati</taxon>
        <taxon>Verrucomicrobiota</taxon>
        <taxon>Verrucomicrobiia</taxon>
        <taxon>Verrucomicrobiales</taxon>
        <taxon>Verrucomicrobiaceae</taxon>
        <taxon>Haloferula</taxon>
    </lineage>
</organism>
<evidence type="ECO:0000256" key="1">
    <source>
        <dbReference type="SAM" id="MobiDB-lite"/>
    </source>
</evidence>
<proteinExistence type="predicted"/>
<feature type="compositionally biased region" description="Low complexity" evidence="1">
    <location>
        <begin position="154"/>
        <end position="173"/>
    </location>
</feature>
<gene>
    <name evidence="3" type="ORF">ACFQY0_03920</name>
</gene>